<evidence type="ECO:0000313" key="3">
    <source>
        <dbReference type="EMBL" id="QEY63073.1"/>
    </source>
</evidence>
<dbReference type="PANTHER" id="PTHR28152">
    <property type="entry name" value="HYDROXYACYL-THIOESTER DEHYDRATASE TYPE 2, MITOCHONDRIAL"/>
    <property type="match status" value="1"/>
</dbReference>
<dbReference type="InterPro" id="IPR029069">
    <property type="entry name" value="HotDog_dom_sf"/>
</dbReference>
<evidence type="ECO:0000313" key="4">
    <source>
        <dbReference type="Proteomes" id="UP000327179"/>
    </source>
</evidence>
<dbReference type="PANTHER" id="PTHR28152:SF1">
    <property type="entry name" value="HYDROXYACYL-THIOESTER DEHYDRATASE TYPE 2, MITOCHONDRIAL"/>
    <property type="match status" value="1"/>
</dbReference>
<dbReference type="SUPFAM" id="SSF54637">
    <property type="entry name" value="Thioesterase/thiol ester dehydrase-isomerase"/>
    <property type="match status" value="1"/>
</dbReference>
<evidence type="ECO:0000256" key="1">
    <source>
        <dbReference type="SAM" id="MobiDB-lite"/>
    </source>
</evidence>
<feature type="domain" description="FAS1-like dehydratase" evidence="2">
    <location>
        <begin position="18"/>
        <end position="137"/>
    </location>
</feature>
<sequence>MTESDLGPQQAWLGCREECEAVITAEMLQAYRATLGPHLWDNDGFAPPGLHWCLAPTPALATMAELGEDGHPRRGGFLPPVLLPRRMWAGGEVETLAPLPIGEPIRRVSTITDIRFKEGRTGNLCFVAVQHELFARGTLAIRERQDIVYRGAATGGASEPAGGGEPREGERQSWVETPPTLLFRYSALTFNAHRIHYDLPYATCEEGYEGLVVQGPLQASLLFNLAASHAGRVPLRFAYRGQAPLIAGRPFRAAVSWHQKGDSLQAWTQDGDGRINMEASATC</sequence>
<dbReference type="InterPro" id="IPR039569">
    <property type="entry name" value="FAS1-like_DH_region"/>
</dbReference>
<reference evidence="3 4" key="1">
    <citation type="submission" date="2019-08" db="EMBL/GenBank/DDBJ databases">
        <title>Whole-genome Sequencing of e-waste polymer degrading bacterium Pseudomonas sp. strain PE08.</title>
        <authorList>
            <person name="Kirdat K."/>
            <person name="Debbarma P."/>
            <person name="Narawade N."/>
            <person name="Suyal D."/>
            <person name="Thorat V."/>
            <person name="Shouche Y."/>
            <person name="Goel R."/>
            <person name="Yadav A."/>
        </authorList>
    </citation>
    <scope>NUCLEOTIDE SEQUENCE [LARGE SCALE GENOMIC DNA]</scope>
    <source>
        <strain evidence="3 4">PE08</strain>
    </source>
</reference>
<dbReference type="KEGG" id="plal:FXN65_13735"/>
<dbReference type="GO" id="GO:0019171">
    <property type="term" value="F:(3R)-hydroxyacyl-[acyl-carrier-protein] dehydratase activity"/>
    <property type="evidence" value="ECO:0007669"/>
    <property type="project" value="TreeGrafter"/>
</dbReference>
<keyword evidence="4" id="KW-1185">Reference proteome</keyword>
<feature type="region of interest" description="Disordered" evidence="1">
    <location>
        <begin position="153"/>
        <end position="173"/>
    </location>
</feature>
<dbReference type="InterPro" id="IPR052741">
    <property type="entry name" value="Mitochondrial_HTD2"/>
</dbReference>
<dbReference type="RefSeq" id="WP_151133725.1">
    <property type="nucleotide sequence ID" value="NZ_CP043311.1"/>
</dbReference>
<proteinExistence type="predicted"/>
<dbReference type="Gene3D" id="3.10.129.10">
    <property type="entry name" value="Hotdog Thioesterase"/>
    <property type="match status" value="1"/>
</dbReference>
<evidence type="ECO:0000259" key="2">
    <source>
        <dbReference type="Pfam" id="PF13452"/>
    </source>
</evidence>
<dbReference type="EMBL" id="CP043311">
    <property type="protein sequence ID" value="QEY63073.1"/>
    <property type="molecule type" value="Genomic_DNA"/>
</dbReference>
<dbReference type="Proteomes" id="UP000327179">
    <property type="component" value="Chromosome"/>
</dbReference>
<organism evidence="3 4">
    <name type="scientific">Metapseudomonas lalkuanensis</name>
    <dbReference type="NCBI Taxonomy" id="2604832"/>
    <lineage>
        <taxon>Bacteria</taxon>
        <taxon>Pseudomonadati</taxon>
        <taxon>Pseudomonadota</taxon>
        <taxon>Gammaproteobacteria</taxon>
        <taxon>Pseudomonadales</taxon>
        <taxon>Pseudomonadaceae</taxon>
        <taxon>Metapseudomonas</taxon>
    </lineage>
</organism>
<dbReference type="Pfam" id="PF13452">
    <property type="entry name" value="FAS1_DH_region"/>
    <property type="match status" value="1"/>
</dbReference>
<name>A0A5J6QKY3_9GAMM</name>
<accession>A0A5J6QKY3</accession>
<protein>
    <submittedName>
        <fullName evidence="3">Protein dehydratase</fullName>
    </submittedName>
</protein>
<dbReference type="AlphaFoldDB" id="A0A5J6QKY3"/>
<gene>
    <name evidence="3" type="ORF">FXN65_13735</name>
</gene>